<dbReference type="Pfam" id="PF18081">
    <property type="entry name" value="FANC_SAP"/>
    <property type="match status" value="1"/>
</dbReference>
<dbReference type="FunFam" id="3.40.1350.10:FF:000024">
    <property type="entry name" value="Fanconi-associated nuclease"/>
    <property type="match status" value="1"/>
</dbReference>
<organism evidence="12">
    <name type="scientific">Herbaspirillum huttiense subsp. nephrolepidis</name>
    <dbReference type="NCBI Taxonomy" id="3075126"/>
    <lineage>
        <taxon>Bacteria</taxon>
        <taxon>Pseudomonadati</taxon>
        <taxon>Pseudomonadota</taxon>
        <taxon>Betaproteobacteria</taxon>
        <taxon>Burkholderiales</taxon>
        <taxon>Oxalobacteraceae</taxon>
        <taxon>Herbaspirillum</taxon>
    </lineage>
</organism>
<accession>A0AAE4G8X2</accession>
<dbReference type="InterPro" id="IPR011856">
    <property type="entry name" value="tRNA_endonuc-like_dom_sf"/>
</dbReference>
<dbReference type="GO" id="GO:0004528">
    <property type="term" value="F:phosphodiesterase I activity"/>
    <property type="evidence" value="ECO:0007669"/>
    <property type="project" value="UniProtKB-EC"/>
</dbReference>
<sequence length="550" mass="62864">MPAVPDHRFYYLSNFQQALDWLGQRYADLLQDEERDFLQRFPALPLAARALFVRMMMRKGEHFRASRLAYPEIGCPLQASRDLPPEWVEPDAPLSLAQVFALATKPELLRWFNVRGALRTARKDSLLAALESDPQHAAPRCLSQWITPGQGGEAVLRMRVGGLCERLRLMFFGNLRQDWSEFVLADLGTLRYEQIALSAEARGFRSRTDIDLYLQLQACKQRFEAGGEVAAVLDALPAERFDNPWLESRRERLLFQLGQHCEKAGDWPQAQQIYAACRYPGARARAIRVLEKLGRFGPAQALLTMARQSPESEAERQQLLRIAPRLARQLGLPPALRPRPAVVDQIELVLPAEGGRVERAVQLHLQRADAPVYYVENALANALFGLLCWEALFAPIPGAFFHPFQREPADLLSADFATRRRDVLARCLRRLDDGSYRAHLLAIHEAKHGLQTPFVAWGWITRELLVMALDCIPAAHLKLWCLRILDDIRENRNGFPDLIQFWPQQGRYRMVEVKGPGDRLQDNQRRWLDYCAQHAMPVAVCYLQWEQAVA</sequence>
<dbReference type="SMART" id="SM00990">
    <property type="entry name" value="VRR_NUC"/>
    <property type="match status" value="1"/>
</dbReference>
<dbReference type="InterPro" id="IPR040603">
    <property type="entry name" value="FAN1_SAP_bact"/>
</dbReference>
<evidence type="ECO:0000256" key="2">
    <source>
        <dbReference type="ARBA" id="ARBA00001936"/>
    </source>
</evidence>
<comment type="caution">
    <text evidence="12">The sequence shown here is derived from an EMBL/GenBank/DDBJ whole genome shotgun (WGS) entry which is preliminary data.</text>
</comment>
<evidence type="ECO:0000256" key="3">
    <source>
        <dbReference type="ARBA" id="ARBA00001946"/>
    </source>
</evidence>
<comment type="catalytic activity">
    <reaction evidence="1">
        <text>Hydrolytically removes 5'-nucleotides successively from the 3'-hydroxy termini of 3'-hydroxy-terminated oligonucleotides.</text>
        <dbReference type="EC" id="3.1.4.1"/>
    </reaction>
</comment>
<dbReference type="GO" id="GO:0003676">
    <property type="term" value="F:nucleic acid binding"/>
    <property type="evidence" value="ECO:0007669"/>
    <property type="project" value="InterPro"/>
</dbReference>
<keyword evidence="7" id="KW-0479">Metal-binding</keyword>
<protein>
    <recommendedName>
        <fullName evidence="5">phosphodiesterase I</fullName>
        <ecNumber evidence="5">3.1.4.1</ecNumber>
    </recommendedName>
</protein>
<evidence type="ECO:0000256" key="10">
    <source>
        <dbReference type="ARBA" id="ARBA00023211"/>
    </source>
</evidence>
<evidence type="ECO:0000313" key="12">
    <source>
        <dbReference type="EMBL" id="MDT0337988.1"/>
    </source>
</evidence>
<keyword evidence="6" id="KW-0540">Nuclease</keyword>
<evidence type="ECO:0000256" key="7">
    <source>
        <dbReference type="ARBA" id="ARBA00022723"/>
    </source>
</evidence>
<dbReference type="RefSeq" id="WP_310836467.1">
    <property type="nucleotide sequence ID" value="NZ_JAVLSM010000003.1"/>
</dbReference>
<dbReference type="EMBL" id="JAVRAA010000006">
    <property type="protein sequence ID" value="MDT0337988.1"/>
    <property type="molecule type" value="Genomic_DNA"/>
</dbReference>
<name>A0AAE4G8X2_9BURK</name>
<comment type="similarity">
    <text evidence="4">Belongs to the FAN1 family.</text>
</comment>
<dbReference type="Pfam" id="PF08774">
    <property type="entry name" value="VRR_NUC"/>
    <property type="match status" value="1"/>
</dbReference>
<dbReference type="GO" id="GO:0046872">
    <property type="term" value="F:metal ion binding"/>
    <property type="evidence" value="ECO:0007669"/>
    <property type="project" value="UniProtKB-KW"/>
</dbReference>
<comment type="cofactor">
    <cofactor evidence="3">
        <name>Mg(2+)</name>
        <dbReference type="ChEBI" id="CHEBI:18420"/>
    </cofactor>
</comment>
<evidence type="ECO:0000259" key="11">
    <source>
        <dbReference type="SMART" id="SM00990"/>
    </source>
</evidence>
<evidence type="ECO:0000256" key="1">
    <source>
        <dbReference type="ARBA" id="ARBA00000983"/>
    </source>
</evidence>
<evidence type="ECO:0000256" key="6">
    <source>
        <dbReference type="ARBA" id="ARBA00022722"/>
    </source>
</evidence>
<dbReference type="InterPro" id="IPR033315">
    <property type="entry name" value="Fan1-like"/>
</dbReference>
<dbReference type="PANTHER" id="PTHR15749">
    <property type="entry name" value="FANCONI-ASSOCIATED NUCLEASE 1"/>
    <property type="match status" value="1"/>
</dbReference>
<keyword evidence="10" id="KW-0464">Manganese</keyword>
<keyword evidence="9" id="KW-0460">Magnesium</keyword>
<evidence type="ECO:0000256" key="8">
    <source>
        <dbReference type="ARBA" id="ARBA00022801"/>
    </source>
</evidence>
<proteinExistence type="inferred from homology"/>
<gene>
    <name evidence="12" type="ORF">RJN63_14170</name>
</gene>
<reference evidence="12" key="1">
    <citation type="submission" date="2023-02" db="EMBL/GenBank/DDBJ databases">
        <title>Description of Herbaspirillum huttiense subsp. nephrolepsisexaltata and Herbaspirillum huttiense subsp. lycopersicon.</title>
        <authorList>
            <person name="Poudel M."/>
            <person name="Sharma A."/>
            <person name="Goss E."/>
            <person name="Tapia J.H."/>
            <person name="Harmon C.M."/>
            <person name="Jones J.B."/>
        </authorList>
    </citation>
    <scope>NUCLEOTIDE SEQUENCE</scope>
    <source>
        <strain evidence="12">NC40101</strain>
    </source>
</reference>
<dbReference type="AlphaFoldDB" id="A0AAE4G8X2"/>
<dbReference type="InterPro" id="IPR049125">
    <property type="entry name" value="FAN1-like_WH"/>
</dbReference>
<dbReference type="EC" id="3.1.4.1" evidence="5"/>
<evidence type="ECO:0000256" key="4">
    <source>
        <dbReference type="ARBA" id="ARBA00005533"/>
    </source>
</evidence>
<feature type="domain" description="VRR-NUC" evidence="11">
    <location>
        <begin position="431"/>
        <end position="545"/>
    </location>
</feature>
<dbReference type="GO" id="GO:0036297">
    <property type="term" value="P:interstrand cross-link repair"/>
    <property type="evidence" value="ECO:0007669"/>
    <property type="project" value="InterPro"/>
</dbReference>
<evidence type="ECO:0000256" key="5">
    <source>
        <dbReference type="ARBA" id="ARBA00012029"/>
    </source>
</evidence>
<keyword evidence="8" id="KW-0378">Hydrolase</keyword>
<comment type="cofactor">
    <cofactor evidence="2">
        <name>Mn(2+)</name>
        <dbReference type="ChEBI" id="CHEBI:29035"/>
    </cofactor>
</comment>
<dbReference type="Pfam" id="PF21315">
    <property type="entry name" value="FAN1_HTH"/>
    <property type="match status" value="1"/>
</dbReference>
<dbReference type="InterPro" id="IPR014883">
    <property type="entry name" value="VRR_NUC"/>
</dbReference>
<dbReference type="PANTHER" id="PTHR15749:SF4">
    <property type="entry name" value="FANCONI-ASSOCIATED NUCLEASE 1"/>
    <property type="match status" value="1"/>
</dbReference>
<dbReference type="Gene3D" id="3.40.1350.10">
    <property type="match status" value="1"/>
</dbReference>
<evidence type="ECO:0000256" key="9">
    <source>
        <dbReference type="ARBA" id="ARBA00022842"/>
    </source>
</evidence>